<evidence type="ECO:0000256" key="7">
    <source>
        <dbReference type="ARBA" id="ARBA00022679"/>
    </source>
</evidence>
<evidence type="ECO:0000313" key="17">
    <source>
        <dbReference type="Proteomes" id="UP000283855"/>
    </source>
</evidence>
<evidence type="ECO:0000256" key="2">
    <source>
        <dbReference type="ARBA" id="ARBA00005180"/>
    </source>
</evidence>
<dbReference type="InterPro" id="IPR029057">
    <property type="entry name" value="PRTase-like"/>
</dbReference>
<dbReference type="GO" id="GO:0005525">
    <property type="term" value="F:GTP binding"/>
    <property type="evidence" value="ECO:0007669"/>
    <property type="project" value="UniProtKB-KW"/>
</dbReference>
<evidence type="ECO:0000256" key="11">
    <source>
        <dbReference type="ARBA" id="ARBA00052919"/>
    </source>
</evidence>
<evidence type="ECO:0000256" key="1">
    <source>
        <dbReference type="ARBA" id="ARBA00001946"/>
    </source>
</evidence>
<feature type="domain" description="Phosphoribosyltransferase" evidence="15">
    <location>
        <begin position="12"/>
        <end position="214"/>
    </location>
</feature>
<protein>
    <recommendedName>
        <fullName evidence="13">Uracil phosphoribosyltransferase</fullName>
        <ecNumber evidence="4">2.4.2.9</ecNumber>
    </recommendedName>
    <alternativeName>
        <fullName evidence="10">UMP pyrophosphorylase</fullName>
    </alternativeName>
    <alternativeName>
        <fullName evidence="14">UPRTase</fullName>
    </alternativeName>
</protein>
<dbReference type="GeneID" id="78406165"/>
<evidence type="ECO:0000256" key="5">
    <source>
        <dbReference type="ARBA" id="ARBA00022533"/>
    </source>
</evidence>
<dbReference type="SUPFAM" id="SSF53271">
    <property type="entry name" value="PRTase-like"/>
    <property type="match status" value="1"/>
</dbReference>
<evidence type="ECO:0000256" key="9">
    <source>
        <dbReference type="ARBA" id="ARBA00023134"/>
    </source>
</evidence>
<keyword evidence="9" id="KW-0342">GTP-binding</keyword>
<dbReference type="GO" id="GO:0004845">
    <property type="term" value="F:uracil phosphoribosyltransferase activity"/>
    <property type="evidence" value="ECO:0007669"/>
    <property type="project" value="UniProtKB-EC"/>
</dbReference>
<dbReference type="FunFam" id="3.40.50.2020:FF:000023">
    <property type="entry name" value="Probable uracil phosphoribosyltransferase"/>
    <property type="match status" value="1"/>
</dbReference>
<dbReference type="PANTHER" id="PTHR43363">
    <property type="entry name" value="HYPOXANTHINE PHOSPHORIBOSYLTRANSFERASE"/>
    <property type="match status" value="1"/>
</dbReference>
<evidence type="ECO:0000313" key="16">
    <source>
        <dbReference type="EMBL" id="RHA78314.1"/>
    </source>
</evidence>
<evidence type="ECO:0000256" key="10">
    <source>
        <dbReference type="ARBA" id="ARBA00031082"/>
    </source>
</evidence>
<dbReference type="CDD" id="cd06223">
    <property type="entry name" value="PRTases_typeI"/>
    <property type="match status" value="1"/>
</dbReference>
<evidence type="ECO:0000256" key="8">
    <source>
        <dbReference type="ARBA" id="ARBA00022741"/>
    </source>
</evidence>
<evidence type="ECO:0000256" key="4">
    <source>
        <dbReference type="ARBA" id="ARBA00011894"/>
    </source>
</evidence>
<dbReference type="InterPro" id="IPR000836">
    <property type="entry name" value="PRTase_dom"/>
</dbReference>
<organism evidence="16 17">
    <name type="scientific">Phocaeicola coprophilus</name>
    <dbReference type="NCBI Taxonomy" id="387090"/>
    <lineage>
        <taxon>Bacteria</taxon>
        <taxon>Pseudomonadati</taxon>
        <taxon>Bacteroidota</taxon>
        <taxon>Bacteroidia</taxon>
        <taxon>Bacteroidales</taxon>
        <taxon>Bacteroidaceae</taxon>
        <taxon>Phocaeicola</taxon>
    </lineage>
</organism>
<evidence type="ECO:0000256" key="3">
    <source>
        <dbReference type="ARBA" id="ARBA00009516"/>
    </source>
</evidence>
<evidence type="ECO:0000259" key="15">
    <source>
        <dbReference type="Pfam" id="PF14681"/>
    </source>
</evidence>
<gene>
    <name evidence="16" type="ORF">DW921_02380</name>
</gene>
<dbReference type="EMBL" id="QSFT01000003">
    <property type="protein sequence ID" value="RHA78314.1"/>
    <property type="molecule type" value="Genomic_DNA"/>
</dbReference>
<dbReference type="EC" id="2.4.2.9" evidence="4"/>
<proteinExistence type="inferred from homology"/>
<keyword evidence="8" id="KW-0547">Nucleotide-binding</keyword>
<evidence type="ECO:0000256" key="6">
    <source>
        <dbReference type="ARBA" id="ARBA00022676"/>
    </source>
</evidence>
<comment type="similarity">
    <text evidence="3">Belongs to the UPRTase family.</text>
</comment>
<dbReference type="NCBIfam" id="NF001097">
    <property type="entry name" value="PRK00129.1"/>
    <property type="match status" value="1"/>
</dbReference>
<comment type="cofactor">
    <cofactor evidence="1">
        <name>Mg(2+)</name>
        <dbReference type="ChEBI" id="CHEBI:18420"/>
    </cofactor>
</comment>
<comment type="function">
    <text evidence="12">Catalyzes the conversion of uracil and 5-phospho-alpha-D-ribose 1-diphosphate (PRPP) to UMP and diphosphate.</text>
</comment>
<dbReference type="RefSeq" id="WP_008140094.1">
    <property type="nucleotide sequence ID" value="NZ_CABJGD010000003.1"/>
</dbReference>
<comment type="caution">
    <text evidence="16">The sequence shown here is derived from an EMBL/GenBank/DDBJ whole genome shotgun (WGS) entry which is preliminary data.</text>
</comment>
<accession>A0A413T414</accession>
<reference evidence="16 17" key="1">
    <citation type="submission" date="2018-08" db="EMBL/GenBank/DDBJ databases">
        <title>A genome reference for cultivated species of the human gut microbiota.</title>
        <authorList>
            <person name="Zou Y."/>
            <person name="Xue W."/>
            <person name="Luo G."/>
        </authorList>
    </citation>
    <scope>NUCLEOTIDE SEQUENCE [LARGE SCALE GENOMIC DNA]</scope>
    <source>
        <strain evidence="16 17">AM42-38</strain>
    </source>
</reference>
<keyword evidence="5" id="KW-0021">Allosteric enzyme</keyword>
<evidence type="ECO:0000256" key="13">
    <source>
        <dbReference type="ARBA" id="ARBA00072146"/>
    </source>
</evidence>
<keyword evidence="6 16" id="KW-0328">Glycosyltransferase</keyword>
<evidence type="ECO:0000256" key="14">
    <source>
        <dbReference type="ARBA" id="ARBA00079807"/>
    </source>
</evidence>
<dbReference type="Gene3D" id="3.40.50.2020">
    <property type="match status" value="1"/>
</dbReference>
<comment type="catalytic activity">
    <reaction evidence="11">
        <text>UMP + diphosphate = 5-phospho-alpha-D-ribose 1-diphosphate + uracil</text>
        <dbReference type="Rhea" id="RHEA:13017"/>
        <dbReference type="ChEBI" id="CHEBI:17568"/>
        <dbReference type="ChEBI" id="CHEBI:33019"/>
        <dbReference type="ChEBI" id="CHEBI:57865"/>
        <dbReference type="ChEBI" id="CHEBI:58017"/>
        <dbReference type="EC" id="2.4.2.9"/>
    </reaction>
</comment>
<keyword evidence="7 16" id="KW-0808">Transferase</keyword>
<evidence type="ECO:0000256" key="12">
    <source>
        <dbReference type="ARBA" id="ARBA00056901"/>
    </source>
</evidence>
<dbReference type="Pfam" id="PF14681">
    <property type="entry name" value="UPRTase"/>
    <property type="match status" value="1"/>
</dbReference>
<name>A0A413T414_9BACT</name>
<dbReference type="Proteomes" id="UP000283855">
    <property type="component" value="Unassembled WGS sequence"/>
</dbReference>
<dbReference type="AlphaFoldDB" id="A0A413T414"/>
<dbReference type="PANTHER" id="PTHR43363:SF1">
    <property type="entry name" value="HYPOXANTHINE-GUANINE PHOSPHORIBOSYLTRANSFERASE"/>
    <property type="match status" value="1"/>
</dbReference>
<comment type="pathway">
    <text evidence="2">Pyrimidine metabolism; UMP biosynthesis via salvage pathway; UMP from uracil: step 1/1.</text>
</comment>
<sequence>MKIVTFNQANSILNQYLAEVRNINIQGDSLRFRRNIERIGEIMAYEISRDLPYHPIEIQTPLAKTCENVPAVQPVLATILRAGLPLHQGFLNYFDHAENAFVSAYRKYIDIEHFDIHIEYIASPRLDNKILIITDPMLATGGSMELAYKALLTKGEPSHIHIVSVLASQQAIEYLQKTLPDAKTTIWCGAIDPELNEHSYIVPGLGDAGDLCFGEKE</sequence>